<reference evidence="4" key="1">
    <citation type="journal article" date="2014" name="Proc. Natl. Acad. Sci. U.S.A.">
        <title>Extensive sampling of basidiomycete genomes demonstrates inadequacy of the white-rot/brown-rot paradigm for wood decay fungi.</title>
        <authorList>
            <person name="Riley R."/>
            <person name="Salamov A.A."/>
            <person name="Brown D.W."/>
            <person name="Nagy L.G."/>
            <person name="Floudas D."/>
            <person name="Held B.W."/>
            <person name="Levasseur A."/>
            <person name="Lombard V."/>
            <person name="Morin E."/>
            <person name="Otillar R."/>
            <person name="Lindquist E.A."/>
            <person name="Sun H."/>
            <person name="LaButti K.M."/>
            <person name="Schmutz J."/>
            <person name="Jabbour D."/>
            <person name="Luo H."/>
            <person name="Baker S.E."/>
            <person name="Pisabarro A.G."/>
            <person name="Walton J.D."/>
            <person name="Blanchette R.A."/>
            <person name="Henrissat B."/>
            <person name="Martin F."/>
            <person name="Cullen D."/>
            <person name="Hibbett D.S."/>
            <person name="Grigoriev I.V."/>
        </authorList>
    </citation>
    <scope>NUCLEOTIDE SEQUENCE [LARGE SCALE GENOMIC DNA]</scope>
    <source>
        <strain evidence="4">CBS 339.88</strain>
    </source>
</reference>
<keyword evidence="4" id="KW-1185">Reference proteome</keyword>
<dbReference type="SUPFAM" id="SSF54695">
    <property type="entry name" value="POZ domain"/>
    <property type="match status" value="1"/>
</dbReference>
<dbReference type="AlphaFoldDB" id="A0A067SWF8"/>
<dbReference type="PROSITE" id="PS50097">
    <property type="entry name" value="BTB"/>
    <property type="match status" value="1"/>
</dbReference>
<dbReference type="SMART" id="SM00225">
    <property type="entry name" value="BTB"/>
    <property type="match status" value="1"/>
</dbReference>
<dbReference type="Pfam" id="PF00651">
    <property type="entry name" value="BTB"/>
    <property type="match status" value="1"/>
</dbReference>
<name>A0A067SWF8_GALM3</name>
<dbReference type="Proteomes" id="UP000027222">
    <property type="component" value="Unassembled WGS sequence"/>
</dbReference>
<dbReference type="InterPro" id="IPR000210">
    <property type="entry name" value="BTB/POZ_dom"/>
</dbReference>
<dbReference type="STRING" id="685588.A0A067SWF8"/>
<proteinExistence type="predicted"/>
<sequence>MAQCPPQLYRPTLLQPSPMRPASPPSVASQMVVSAQEATKPWLESVAEKAGKLWQDDLETLYLDAENQFPDISWDMVEDKGDEGKLSSKVWGHTAMVHARATAEFRGRYPPNCSFNVSSDPGHTSFTRELRAMHTVGPSPHDLSDERPEDAAFRDIARLDRLRKDMLYIWGSSLHTDVAICLLDSDGSRRHAARSHRFLLSSRSSYFRRLLLANDGETTTKSTIYLPTRHFPPGSLHIILGYLYTGSLGIFRHDLSLLTGFDLIKGALYLSLPVLEDLVRSEIIVEMLHGLYLANLSDAEYFSLTGGEWITMANLGCRCWDCTNGAFRILQFCQEDGIQEDILDRGARRALVALFGEGWCIEEFSALPQSITDSIVTNIKEIITPINVLPLLFAAENALIKLDASYKSLLRLQAVKPMILSVRGSLEKVLCESAGTCLQTQTWNDIMVVDEEDHSQLRYENLVKVGWTLEALSRGASPQNALGIHQALEAHAQSWIALGPSLQSFFERTQNYLLKMSQHSPVAQLAQYGASSSISPLLDKVDTNSLNSSSGSFYSAVSTPTRALSLGEPIDATHSAYIAAIEAEKTISLYSVASSRTNSTDYGLYFTRWAISQETIRESGSIWSEADILKS</sequence>
<accession>A0A067SWF8</accession>
<dbReference type="InterPro" id="IPR011333">
    <property type="entry name" value="SKP1/BTB/POZ_sf"/>
</dbReference>
<dbReference type="OrthoDB" id="2130750at2759"/>
<dbReference type="EMBL" id="KL142390">
    <property type="protein sequence ID" value="KDR71999.1"/>
    <property type="molecule type" value="Genomic_DNA"/>
</dbReference>
<dbReference type="Gene3D" id="3.30.710.10">
    <property type="entry name" value="Potassium Channel Kv1.1, Chain A"/>
    <property type="match status" value="1"/>
</dbReference>
<evidence type="ECO:0000259" key="2">
    <source>
        <dbReference type="PROSITE" id="PS50097"/>
    </source>
</evidence>
<evidence type="ECO:0000256" key="1">
    <source>
        <dbReference type="SAM" id="MobiDB-lite"/>
    </source>
</evidence>
<feature type="region of interest" description="Disordered" evidence="1">
    <location>
        <begin position="1"/>
        <end position="28"/>
    </location>
</feature>
<protein>
    <recommendedName>
        <fullName evidence="2">BTB domain-containing protein</fullName>
    </recommendedName>
</protein>
<organism evidence="3 4">
    <name type="scientific">Galerina marginata (strain CBS 339.88)</name>
    <dbReference type="NCBI Taxonomy" id="685588"/>
    <lineage>
        <taxon>Eukaryota</taxon>
        <taxon>Fungi</taxon>
        <taxon>Dikarya</taxon>
        <taxon>Basidiomycota</taxon>
        <taxon>Agaricomycotina</taxon>
        <taxon>Agaricomycetes</taxon>
        <taxon>Agaricomycetidae</taxon>
        <taxon>Agaricales</taxon>
        <taxon>Agaricineae</taxon>
        <taxon>Strophariaceae</taxon>
        <taxon>Galerina</taxon>
    </lineage>
</organism>
<feature type="domain" description="BTB" evidence="2">
    <location>
        <begin position="176"/>
        <end position="252"/>
    </location>
</feature>
<gene>
    <name evidence="3" type="ORF">GALMADRAFT_143349</name>
</gene>
<dbReference type="HOGENOM" id="CLU_026508_0_0_1"/>
<evidence type="ECO:0000313" key="4">
    <source>
        <dbReference type="Proteomes" id="UP000027222"/>
    </source>
</evidence>
<evidence type="ECO:0000313" key="3">
    <source>
        <dbReference type="EMBL" id="KDR71999.1"/>
    </source>
</evidence>
<dbReference type="CDD" id="cd18186">
    <property type="entry name" value="BTB_POZ_ZBTB_KLHL-like"/>
    <property type="match status" value="1"/>
</dbReference>